<evidence type="ECO:0000313" key="1">
    <source>
        <dbReference type="EMBL" id="PIL35990.1"/>
    </source>
</evidence>
<accession>A0A2G8SQF6</accession>
<name>A0A2G8SQF6_9APHY</name>
<comment type="caution">
    <text evidence="1">The sequence shown here is derived from an EMBL/GenBank/DDBJ whole genome shotgun (WGS) entry which is preliminary data.</text>
</comment>
<reference evidence="1 2" key="1">
    <citation type="journal article" date="2015" name="Sci. Rep.">
        <title>Chromosome-level genome map provides insights into diverse defense mechanisms in the medicinal fungus Ganoderma sinense.</title>
        <authorList>
            <person name="Zhu Y."/>
            <person name="Xu J."/>
            <person name="Sun C."/>
            <person name="Zhou S."/>
            <person name="Xu H."/>
            <person name="Nelson D.R."/>
            <person name="Qian J."/>
            <person name="Song J."/>
            <person name="Luo H."/>
            <person name="Xiang L."/>
            <person name="Li Y."/>
            <person name="Xu Z."/>
            <person name="Ji A."/>
            <person name="Wang L."/>
            <person name="Lu S."/>
            <person name="Hayward A."/>
            <person name="Sun W."/>
            <person name="Li X."/>
            <person name="Schwartz D.C."/>
            <person name="Wang Y."/>
            <person name="Chen S."/>
        </authorList>
    </citation>
    <scope>NUCLEOTIDE SEQUENCE [LARGE SCALE GENOMIC DNA]</scope>
    <source>
        <strain evidence="1 2">ZZ0214-1</strain>
    </source>
</reference>
<protein>
    <submittedName>
        <fullName evidence="1">Uncharacterized protein</fullName>
    </submittedName>
</protein>
<organism evidence="1 2">
    <name type="scientific">Ganoderma sinense ZZ0214-1</name>
    <dbReference type="NCBI Taxonomy" id="1077348"/>
    <lineage>
        <taxon>Eukaryota</taxon>
        <taxon>Fungi</taxon>
        <taxon>Dikarya</taxon>
        <taxon>Basidiomycota</taxon>
        <taxon>Agaricomycotina</taxon>
        <taxon>Agaricomycetes</taxon>
        <taxon>Polyporales</taxon>
        <taxon>Polyporaceae</taxon>
        <taxon>Ganoderma</taxon>
    </lineage>
</organism>
<dbReference type="Proteomes" id="UP000230002">
    <property type="component" value="Unassembled WGS sequence"/>
</dbReference>
<gene>
    <name evidence="1" type="ORF">GSI_01650</name>
</gene>
<evidence type="ECO:0000313" key="2">
    <source>
        <dbReference type="Proteomes" id="UP000230002"/>
    </source>
</evidence>
<dbReference type="AlphaFoldDB" id="A0A2G8SQF6"/>
<keyword evidence="2" id="KW-1185">Reference proteome</keyword>
<dbReference type="STRING" id="1077348.A0A2G8SQF6"/>
<dbReference type="OrthoDB" id="206201at2759"/>
<sequence length="186" mass="20644">MDCASLLVWPGFSETVVVVIKPPKGLNLTGNPVLFGFLEIANADESYHVTYLGLAAALKGTHVDNTDTFFGVQIPAIFHLNSNVVNTTHNFTFQGTDFPSIMSRLDFGTPLFRFDLVQPVTTSLSSRDGVHVFERWAYTFPRDKKPNTLVKFAKRTKIANFGAYRILLRALKGTGDLTREEDSRAG</sequence>
<dbReference type="EMBL" id="AYKW01000002">
    <property type="protein sequence ID" value="PIL35990.1"/>
    <property type="molecule type" value="Genomic_DNA"/>
</dbReference>
<proteinExistence type="predicted"/>